<evidence type="ECO:0000313" key="3">
    <source>
        <dbReference type="Proteomes" id="UP000638849"/>
    </source>
</evidence>
<name>A0ABS0RQI5_9ACTN</name>
<sequence>MNQRLRSLLADTIAAAIAGCLGYSLATYDVPLSLNLACSLALFVTFHNTLREITQASRTVTHGPPASRSAWSTRPSLVGARGL</sequence>
<evidence type="ECO:0000256" key="1">
    <source>
        <dbReference type="SAM" id="MobiDB-lite"/>
    </source>
</evidence>
<dbReference type="RefSeq" id="WP_198282118.1">
    <property type="nucleotide sequence ID" value="NZ_BAAAIF010000073.1"/>
</dbReference>
<accession>A0ABS0RQI5</accession>
<keyword evidence="3" id="KW-1185">Reference proteome</keyword>
<organism evidence="2 3">
    <name type="scientific">Streptomyces javensis</name>
    <dbReference type="NCBI Taxonomy" id="114698"/>
    <lineage>
        <taxon>Bacteria</taxon>
        <taxon>Bacillati</taxon>
        <taxon>Actinomycetota</taxon>
        <taxon>Actinomycetes</taxon>
        <taxon>Kitasatosporales</taxon>
        <taxon>Streptomycetaceae</taxon>
        <taxon>Streptomyces</taxon>
        <taxon>Streptomyces violaceusniger group</taxon>
    </lineage>
</organism>
<proteinExistence type="predicted"/>
<reference evidence="2 3" key="1">
    <citation type="submission" date="2020-12" db="EMBL/GenBank/DDBJ databases">
        <authorList>
            <person name="Kusuma A.B."/>
            <person name="Nouioui I."/>
            <person name="Goodfellow M."/>
        </authorList>
    </citation>
    <scope>NUCLEOTIDE SEQUENCE [LARGE SCALE GENOMIC DNA]</scope>
    <source>
        <strain evidence="2 3">DSM 41764</strain>
    </source>
</reference>
<comment type="caution">
    <text evidence="2">The sequence shown here is derived from an EMBL/GenBank/DDBJ whole genome shotgun (WGS) entry which is preliminary data.</text>
</comment>
<gene>
    <name evidence="2" type="ORF">JBF12_43280</name>
</gene>
<protein>
    <submittedName>
        <fullName evidence="2">Uncharacterized protein</fullName>
    </submittedName>
</protein>
<dbReference type="EMBL" id="JAEEAQ010000941">
    <property type="protein sequence ID" value="MBI0319671.1"/>
    <property type="molecule type" value="Genomic_DNA"/>
</dbReference>
<evidence type="ECO:0000313" key="2">
    <source>
        <dbReference type="EMBL" id="MBI0319671.1"/>
    </source>
</evidence>
<dbReference type="Proteomes" id="UP000638849">
    <property type="component" value="Unassembled WGS sequence"/>
</dbReference>
<feature type="region of interest" description="Disordered" evidence="1">
    <location>
        <begin position="57"/>
        <end position="83"/>
    </location>
</feature>